<evidence type="ECO:0000313" key="2">
    <source>
        <dbReference type="Proteomes" id="UP000265520"/>
    </source>
</evidence>
<dbReference type="EMBL" id="LXQA010818646">
    <property type="protein sequence ID" value="MCI72462.1"/>
    <property type="molecule type" value="Genomic_DNA"/>
</dbReference>
<proteinExistence type="predicted"/>
<comment type="caution">
    <text evidence="1">The sequence shown here is derived from an EMBL/GenBank/DDBJ whole genome shotgun (WGS) entry which is preliminary data.</text>
</comment>
<protein>
    <submittedName>
        <fullName evidence="1">Uncharacterized protein</fullName>
    </submittedName>
</protein>
<accession>A0A392UGB6</accession>
<keyword evidence="2" id="KW-1185">Reference proteome</keyword>
<organism evidence="1 2">
    <name type="scientific">Trifolium medium</name>
    <dbReference type="NCBI Taxonomy" id="97028"/>
    <lineage>
        <taxon>Eukaryota</taxon>
        <taxon>Viridiplantae</taxon>
        <taxon>Streptophyta</taxon>
        <taxon>Embryophyta</taxon>
        <taxon>Tracheophyta</taxon>
        <taxon>Spermatophyta</taxon>
        <taxon>Magnoliopsida</taxon>
        <taxon>eudicotyledons</taxon>
        <taxon>Gunneridae</taxon>
        <taxon>Pentapetalae</taxon>
        <taxon>rosids</taxon>
        <taxon>fabids</taxon>
        <taxon>Fabales</taxon>
        <taxon>Fabaceae</taxon>
        <taxon>Papilionoideae</taxon>
        <taxon>50 kb inversion clade</taxon>
        <taxon>NPAAA clade</taxon>
        <taxon>Hologalegina</taxon>
        <taxon>IRL clade</taxon>
        <taxon>Trifolieae</taxon>
        <taxon>Trifolium</taxon>
    </lineage>
</organism>
<reference evidence="1 2" key="1">
    <citation type="journal article" date="2018" name="Front. Plant Sci.">
        <title>Red Clover (Trifolium pratense) and Zigzag Clover (T. medium) - A Picture of Genomic Similarities and Differences.</title>
        <authorList>
            <person name="Dluhosova J."/>
            <person name="Istvanek J."/>
            <person name="Nedelnik J."/>
            <person name="Repkova J."/>
        </authorList>
    </citation>
    <scope>NUCLEOTIDE SEQUENCE [LARGE SCALE GENOMIC DNA]</scope>
    <source>
        <strain evidence="2">cv. 10/8</strain>
        <tissue evidence="1">Leaf</tissue>
    </source>
</reference>
<feature type="non-terminal residue" evidence="1">
    <location>
        <position position="23"/>
    </location>
</feature>
<sequence length="23" mass="2778">MARIMWRVAQVHMARQIWRVAPA</sequence>
<name>A0A392UGB6_9FABA</name>
<dbReference type="AlphaFoldDB" id="A0A392UGB6"/>
<evidence type="ECO:0000313" key="1">
    <source>
        <dbReference type="EMBL" id="MCI72462.1"/>
    </source>
</evidence>
<dbReference type="Proteomes" id="UP000265520">
    <property type="component" value="Unassembled WGS sequence"/>
</dbReference>